<evidence type="ECO:0000259" key="2">
    <source>
        <dbReference type="Pfam" id="PF24883"/>
    </source>
</evidence>
<evidence type="ECO:0000313" key="4">
    <source>
        <dbReference type="Proteomes" id="UP000701341"/>
    </source>
</evidence>
<gene>
    <name evidence="3" type="ORF">PCG10_001110</name>
</gene>
<dbReference type="InterPro" id="IPR056884">
    <property type="entry name" value="NPHP3-like_N"/>
</dbReference>
<feature type="domain" description="Nephrocystin 3-like N-terminal" evidence="2">
    <location>
        <begin position="379"/>
        <end position="561"/>
    </location>
</feature>
<dbReference type="PANTHER" id="PTHR40619:SF3">
    <property type="entry name" value="FUNGAL STAND N-TERMINAL GOODBYE DOMAIN-CONTAINING PROTEIN"/>
    <property type="match status" value="1"/>
</dbReference>
<dbReference type="Proteomes" id="UP000701341">
    <property type="component" value="Unassembled WGS sequence"/>
</dbReference>
<name>A0A9P5KZ05_PENCR</name>
<keyword evidence="1" id="KW-0677">Repeat</keyword>
<organism evidence="3 4">
    <name type="scientific">Penicillium crustosum</name>
    <name type="common">Blue mold fungus</name>
    <dbReference type="NCBI Taxonomy" id="36656"/>
    <lineage>
        <taxon>Eukaryota</taxon>
        <taxon>Fungi</taxon>
        <taxon>Dikarya</taxon>
        <taxon>Ascomycota</taxon>
        <taxon>Pezizomycotina</taxon>
        <taxon>Eurotiomycetes</taxon>
        <taxon>Eurotiomycetidae</taxon>
        <taxon>Eurotiales</taxon>
        <taxon>Aspergillaceae</taxon>
        <taxon>Penicillium</taxon>
    </lineage>
</organism>
<reference evidence="3" key="1">
    <citation type="submission" date="2020-02" db="EMBL/GenBank/DDBJ databases">
        <authorList>
            <person name="Lichtner F.J."/>
        </authorList>
    </citation>
    <scope>NUCLEOTIDE SEQUENCE</scope>
    <source>
        <strain evidence="3">G10</strain>
    </source>
</reference>
<protein>
    <recommendedName>
        <fullName evidence="2">Nephrocystin 3-like N-terminal domain-containing protein</fullName>
    </recommendedName>
</protein>
<accession>A0A9P5KZ05</accession>
<dbReference type="Pfam" id="PF24883">
    <property type="entry name" value="NPHP3_N"/>
    <property type="match status" value="1"/>
</dbReference>
<proteinExistence type="predicted"/>
<dbReference type="PANTHER" id="PTHR40619">
    <property type="entry name" value="FUNGAL STAND N-TERMINAL GOODBYE DOMAIN-CONTAINING PROTEIN"/>
    <property type="match status" value="1"/>
</dbReference>
<keyword evidence="4" id="KW-1185">Reference proteome</keyword>
<dbReference type="EMBL" id="JAAOZQ010000112">
    <property type="protein sequence ID" value="KAF7517626.1"/>
    <property type="molecule type" value="Genomic_DNA"/>
</dbReference>
<evidence type="ECO:0000256" key="1">
    <source>
        <dbReference type="ARBA" id="ARBA00022737"/>
    </source>
</evidence>
<evidence type="ECO:0000313" key="3">
    <source>
        <dbReference type="EMBL" id="KAF7517626.1"/>
    </source>
</evidence>
<sequence>MVWLRKQHKRVAAEYVLEKATDYHEAFGTTPAVYNEDEDSIEELPASVDLQQSLVAYNESVDPKFRFDVHECTFKDVVEELDHAREVYEKKALGLSGILHRGVRAVGDYADQITPWVDLIPSDNGLCFLSAGLKIIFGIARQNATNRERILGAFDNIPDLILSAKARQSQWATAKKLRTAAIRLYETLARAMAQLIFLLNGSTSHTLRWSERALKIIRRLTISSHTGRSIDSILGEVQGQADVFNRCLEHVRDQRFIDTGADVAEIKELSRDIENKISSLSQAIEKGYADSIKMIKGHPSGPVITNLLYQVVVHVDQPQDDRAWEYPVPRQVLKPDPLLDELELHDILGISPQHSTNDIQLILKELDQFSFLAQAQAKQLFASPAFTSWMASIQPTSLLVHGSFAESGPGRITPLSILCAMFALQLRRNSNAENKPTIMLHYFCGLHRSRHNRVDSLVGPSGLIRSFLAQLLQTGRRFNLDFINTKDFVHQLEAHNIQKLCSTFLELIEQLPRKATIICILDGLSEFTSQQFKDELVDVVHILNRLVTHRTLHPNFKLLCTTPFARDRFLDQELNVEYPLQLQHAIEDIYEPAFTERAFENLTSQTDRLDYCRMRMRMNQTAEQANRYSDSDSEDDSDW</sequence>
<comment type="caution">
    <text evidence="3">The sequence shown here is derived from an EMBL/GenBank/DDBJ whole genome shotgun (WGS) entry which is preliminary data.</text>
</comment>
<dbReference type="AlphaFoldDB" id="A0A9P5KZ05"/>